<accession>A0ACC0KQS8</accession>
<dbReference type="EMBL" id="CM046118">
    <property type="protein sequence ID" value="KAI8438620.1"/>
    <property type="molecule type" value="Genomic_DNA"/>
</dbReference>
<dbReference type="Proteomes" id="UP001064048">
    <property type="component" value="Chromosome 18"/>
</dbReference>
<comment type="caution">
    <text evidence="1">The sequence shown here is derived from an EMBL/GenBank/DDBJ whole genome shotgun (WGS) entry which is preliminary data.</text>
</comment>
<protein>
    <submittedName>
        <fullName evidence="1">Uncharacterized protein</fullName>
    </submittedName>
</protein>
<sequence length="128" mass="13285">MSQSRTRRAGSGAREPARPSGDIGPNPQQRHRSTNRNKIPKSIRYDLENALLGNNIKLHVEGAADGGVAADGDHRRTDPACAHLDPATTAPNCGLCRLLSNAANSIESAVSQAAVALPPCAAVPTATT</sequence>
<reference evidence="1 2" key="1">
    <citation type="journal article" date="2022" name="Genome Biol. Evol.">
        <title>The Spruce Budworm Genome: Reconstructing the Evolutionary History of Antifreeze Proteins.</title>
        <authorList>
            <person name="Beliveau C."/>
            <person name="Gagne P."/>
            <person name="Picq S."/>
            <person name="Vernygora O."/>
            <person name="Keeling C.I."/>
            <person name="Pinkney K."/>
            <person name="Doucet D."/>
            <person name="Wen F."/>
            <person name="Johnston J.S."/>
            <person name="Maaroufi H."/>
            <person name="Boyle B."/>
            <person name="Laroche J."/>
            <person name="Dewar K."/>
            <person name="Juretic N."/>
            <person name="Blackburn G."/>
            <person name="Nisole A."/>
            <person name="Brunet B."/>
            <person name="Brandao M."/>
            <person name="Lumley L."/>
            <person name="Duan J."/>
            <person name="Quan G."/>
            <person name="Lucarotti C.J."/>
            <person name="Roe A.D."/>
            <person name="Sperling F.A.H."/>
            <person name="Levesque R.C."/>
            <person name="Cusson M."/>
        </authorList>
    </citation>
    <scope>NUCLEOTIDE SEQUENCE [LARGE SCALE GENOMIC DNA]</scope>
    <source>
        <strain evidence="1">Glfc:IPQL:Cfum</strain>
    </source>
</reference>
<proteinExistence type="predicted"/>
<evidence type="ECO:0000313" key="1">
    <source>
        <dbReference type="EMBL" id="KAI8438620.1"/>
    </source>
</evidence>
<organism evidence="1 2">
    <name type="scientific">Choristoneura fumiferana</name>
    <name type="common">Spruce budworm moth</name>
    <name type="synonym">Archips fumiferana</name>
    <dbReference type="NCBI Taxonomy" id="7141"/>
    <lineage>
        <taxon>Eukaryota</taxon>
        <taxon>Metazoa</taxon>
        <taxon>Ecdysozoa</taxon>
        <taxon>Arthropoda</taxon>
        <taxon>Hexapoda</taxon>
        <taxon>Insecta</taxon>
        <taxon>Pterygota</taxon>
        <taxon>Neoptera</taxon>
        <taxon>Endopterygota</taxon>
        <taxon>Lepidoptera</taxon>
        <taxon>Glossata</taxon>
        <taxon>Ditrysia</taxon>
        <taxon>Tortricoidea</taxon>
        <taxon>Tortricidae</taxon>
        <taxon>Tortricinae</taxon>
        <taxon>Choristoneura</taxon>
    </lineage>
</organism>
<gene>
    <name evidence="1" type="ORF">MSG28_011058</name>
</gene>
<keyword evidence="2" id="KW-1185">Reference proteome</keyword>
<name>A0ACC0KQS8_CHOFU</name>
<evidence type="ECO:0000313" key="2">
    <source>
        <dbReference type="Proteomes" id="UP001064048"/>
    </source>
</evidence>